<dbReference type="eggNOG" id="KOG4708">
    <property type="taxonomic scope" value="Eukaryota"/>
</dbReference>
<dbReference type="GO" id="GO:0005763">
    <property type="term" value="C:mitochondrial small ribosomal subunit"/>
    <property type="evidence" value="ECO:0000318"/>
    <property type="project" value="GO_Central"/>
</dbReference>
<dbReference type="GO" id="GO:0006412">
    <property type="term" value="P:translation"/>
    <property type="evidence" value="ECO:0007669"/>
    <property type="project" value="InterPro"/>
</dbReference>
<dbReference type="HOGENOM" id="CLU_126331_4_1_1"/>
<sequence length="148" mass="17331">MPSYELSLMLRVLSKPELVSSLKRSAETIVQQGGVLRQFISIGTKPLPFKIRAHTQWHREGTYFLMKFDAPSSAVEHLNDEFKRDIDLIRTHVVKCEEPVKQECTLEEELKSPAYRKDVQQLVEESRKTVRKQFKQNSPGFDYYPFQK</sequence>
<dbReference type="InterPro" id="IPR035980">
    <property type="entry name" value="Ribosomal_bS6_sf"/>
</dbReference>
<dbReference type="STRING" id="6669.E9FRZ0"/>
<dbReference type="InterPro" id="IPR000529">
    <property type="entry name" value="Ribosomal_bS6"/>
</dbReference>
<dbReference type="FunFam" id="3.30.70.60:FF:000014">
    <property type="entry name" value="28S ribosomal protein S6, mitochondrial"/>
    <property type="match status" value="1"/>
</dbReference>
<dbReference type="NCBIfam" id="TIGR00166">
    <property type="entry name" value="S6"/>
    <property type="match status" value="1"/>
</dbReference>
<name>E9FRZ0_DAPPU</name>
<organism evidence="4 5">
    <name type="scientific">Daphnia pulex</name>
    <name type="common">Water flea</name>
    <dbReference type="NCBI Taxonomy" id="6669"/>
    <lineage>
        <taxon>Eukaryota</taxon>
        <taxon>Metazoa</taxon>
        <taxon>Ecdysozoa</taxon>
        <taxon>Arthropoda</taxon>
        <taxon>Crustacea</taxon>
        <taxon>Branchiopoda</taxon>
        <taxon>Diplostraca</taxon>
        <taxon>Cladocera</taxon>
        <taxon>Anomopoda</taxon>
        <taxon>Daphniidae</taxon>
        <taxon>Daphnia</taxon>
    </lineage>
</organism>
<dbReference type="GO" id="GO:0003735">
    <property type="term" value="F:structural constituent of ribosome"/>
    <property type="evidence" value="ECO:0000318"/>
    <property type="project" value="GO_Central"/>
</dbReference>
<evidence type="ECO:0000313" key="4">
    <source>
        <dbReference type="EMBL" id="EFX89934.1"/>
    </source>
</evidence>
<evidence type="ECO:0000256" key="3">
    <source>
        <dbReference type="ARBA" id="ARBA00035365"/>
    </source>
</evidence>
<evidence type="ECO:0000313" key="5">
    <source>
        <dbReference type="Proteomes" id="UP000000305"/>
    </source>
</evidence>
<dbReference type="CDD" id="cd15465">
    <property type="entry name" value="bS6_mito"/>
    <property type="match status" value="1"/>
</dbReference>
<dbReference type="FunCoup" id="E9FRZ0">
    <property type="interactions" value="564"/>
</dbReference>
<dbReference type="PANTHER" id="PTHR21011:SF1">
    <property type="entry name" value="SMALL RIBOSOMAL SUBUNIT PROTEIN BS6M"/>
    <property type="match status" value="1"/>
</dbReference>
<proteinExistence type="inferred from homology"/>
<dbReference type="Gene3D" id="3.30.70.60">
    <property type="match status" value="1"/>
</dbReference>
<dbReference type="GO" id="GO:0070181">
    <property type="term" value="F:small ribosomal subunit rRNA binding"/>
    <property type="evidence" value="ECO:0000318"/>
    <property type="project" value="GO_Central"/>
</dbReference>
<evidence type="ECO:0000256" key="1">
    <source>
        <dbReference type="ARBA" id="ARBA00009512"/>
    </source>
</evidence>
<evidence type="ECO:0000256" key="2">
    <source>
        <dbReference type="ARBA" id="ARBA00035170"/>
    </source>
</evidence>
<dbReference type="EMBL" id="GL732523">
    <property type="protein sequence ID" value="EFX89934.1"/>
    <property type="molecule type" value="Genomic_DNA"/>
</dbReference>
<dbReference type="PANTHER" id="PTHR21011">
    <property type="entry name" value="MITOCHONDRIAL 28S RIBOSOMAL PROTEIN S6"/>
    <property type="match status" value="1"/>
</dbReference>
<reference evidence="4 5" key="1">
    <citation type="journal article" date="2011" name="Science">
        <title>The ecoresponsive genome of Daphnia pulex.</title>
        <authorList>
            <person name="Colbourne J.K."/>
            <person name="Pfrender M.E."/>
            <person name="Gilbert D."/>
            <person name="Thomas W.K."/>
            <person name="Tucker A."/>
            <person name="Oakley T.H."/>
            <person name="Tokishita S."/>
            <person name="Aerts A."/>
            <person name="Arnold G.J."/>
            <person name="Basu M.K."/>
            <person name="Bauer D.J."/>
            <person name="Caceres C.E."/>
            <person name="Carmel L."/>
            <person name="Casola C."/>
            <person name="Choi J.H."/>
            <person name="Detter J.C."/>
            <person name="Dong Q."/>
            <person name="Dusheyko S."/>
            <person name="Eads B.D."/>
            <person name="Frohlich T."/>
            <person name="Geiler-Samerotte K.A."/>
            <person name="Gerlach D."/>
            <person name="Hatcher P."/>
            <person name="Jogdeo S."/>
            <person name="Krijgsveld J."/>
            <person name="Kriventseva E.V."/>
            <person name="Kultz D."/>
            <person name="Laforsch C."/>
            <person name="Lindquist E."/>
            <person name="Lopez J."/>
            <person name="Manak J.R."/>
            <person name="Muller J."/>
            <person name="Pangilinan J."/>
            <person name="Patwardhan R.P."/>
            <person name="Pitluck S."/>
            <person name="Pritham E.J."/>
            <person name="Rechtsteiner A."/>
            <person name="Rho M."/>
            <person name="Rogozin I.B."/>
            <person name="Sakarya O."/>
            <person name="Salamov A."/>
            <person name="Schaack S."/>
            <person name="Shapiro H."/>
            <person name="Shiga Y."/>
            <person name="Skalitzky C."/>
            <person name="Smith Z."/>
            <person name="Souvorov A."/>
            <person name="Sung W."/>
            <person name="Tang Z."/>
            <person name="Tsuchiya D."/>
            <person name="Tu H."/>
            <person name="Vos H."/>
            <person name="Wang M."/>
            <person name="Wolf Y.I."/>
            <person name="Yamagata H."/>
            <person name="Yamada T."/>
            <person name="Ye Y."/>
            <person name="Shaw J.R."/>
            <person name="Andrews J."/>
            <person name="Crease T.J."/>
            <person name="Tang H."/>
            <person name="Lucas S.M."/>
            <person name="Robertson H.M."/>
            <person name="Bork P."/>
            <person name="Koonin E.V."/>
            <person name="Zdobnov E.M."/>
            <person name="Grigoriev I.V."/>
            <person name="Lynch M."/>
            <person name="Boore J.L."/>
        </authorList>
    </citation>
    <scope>NUCLEOTIDE SEQUENCE [LARGE SCALE GENOMIC DNA]</scope>
</reference>
<dbReference type="OMA" id="ATHFTIT"/>
<dbReference type="SUPFAM" id="SSF54995">
    <property type="entry name" value="Ribosomal protein S6"/>
    <property type="match status" value="1"/>
</dbReference>
<dbReference type="OrthoDB" id="268530at2759"/>
<dbReference type="InParanoid" id="E9FRZ0"/>
<gene>
    <name evidence="4" type="ORF">DAPPUDRAFT_230080</name>
</gene>
<dbReference type="Proteomes" id="UP000000305">
    <property type="component" value="Unassembled WGS sequence"/>
</dbReference>
<dbReference type="KEGG" id="dpx:DAPPUDRAFT_230080"/>
<comment type="similarity">
    <text evidence="1">Belongs to the bacterial ribosomal protein bS6 family.</text>
</comment>
<keyword evidence="5" id="KW-1185">Reference proteome</keyword>
<dbReference type="InterPro" id="IPR014717">
    <property type="entry name" value="Transl_elong_EF1B/ribsomal_bS6"/>
</dbReference>
<dbReference type="Pfam" id="PF01250">
    <property type="entry name" value="Ribosomal_S6"/>
    <property type="match status" value="1"/>
</dbReference>
<dbReference type="AlphaFoldDB" id="E9FRZ0"/>
<accession>E9FRZ0</accession>
<protein>
    <recommendedName>
        <fullName evidence="2">Small ribosomal subunit protein bS6m</fullName>
    </recommendedName>
    <alternativeName>
        <fullName evidence="3">28S ribosomal protein S6, mitochondrial</fullName>
    </alternativeName>
</protein>
<dbReference type="PhylomeDB" id="E9FRZ0"/>